<name>S8DA34_9LAMI</name>
<reference evidence="1 2" key="1">
    <citation type="journal article" date="2013" name="BMC Genomics">
        <title>The miniature genome of a carnivorous plant Genlisea aurea contains a low number of genes and short non-coding sequences.</title>
        <authorList>
            <person name="Leushkin E.V."/>
            <person name="Sutormin R.A."/>
            <person name="Nabieva E.R."/>
            <person name="Penin A.A."/>
            <person name="Kondrashov A.S."/>
            <person name="Logacheva M.D."/>
        </authorList>
    </citation>
    <scope>NUCLEOTIDE SEQUENCE [LARGE SCALE GENOMIC DNA]</scope>
</reference>
<proteinExistence type="predicted"/>
<evidence type="ECO:0000313" key="2">
    <source>
        <dbReference type="Proteomes" id="UP000015453"/>
    </source>
</evidence>
<dbReference type="EMBL" id="AUSU01008266">
    <property type="protein sequence ID" value="EPS59558.1"/>
    <property type="molecule type" value="Genomic_DNA"/>
</dbReference>
<dbReference type="GO" id="GO:0005737">
    <property type="term" value="C:cytoplasm"/>
    <property type="evidence" value="ECO:0007669"/>
    <property type="project" value="TreeGrafter"/>
</dbReference>
<dbReference type="AlphaFoldDB" id="S8DA34"/>
<gene>
    <name evidence="1" type="ORF">M569_15247</name>
</gene>
<evidence type="ECO:0000313" key="1">
    <source>
        <dbReference type="EMBL" id="EPS59558.1"/>
    </source>
</evidence>
<dbReference type="PANTHER" id="PTHR46050">
    <property type="entry name" value="TPR REPEAT-CONTAINING THIOREDOXIN"/>
    <property type="match status" value="1"/>
</dbReference>
<accession>S8DA34</accession>
<protein>
    <submittedName>
        <fullName evidence="1">Uncharacterized protein</fullName>
    </submittedName>
</protein>
<dbReference type="PANTHER" id="PTHR46050:SF3">
    <property type="entry name" value="TPR REPEAT-CONTAINING THIOREDOXIN TTL1"/>
    <property type="match status" value="1"/>
</dbReference>
<organism evidence="1 2">
    <name type="scientific">Genlisea aurea</name>
    <dbReference type="NCBI Taxonomy" id="192259"/>
    <lineage>
        <taxon>Eukaryota</taxon>
        <taxon>Viridiplantae</taxon>
        <taxon>Streptophyta</taxon>
        <taxon>Embryophyta</taxon>
        <taxon>Tracheophyta</taxon>
        <taxon>Spermatophyta</taxon>
        <taxon>Magnoliopsida</taxon>
        <taxon>eudicotyledons</taxon>
        <taxon>Gunneridae</taxon>
        <taxon>Pentapetalae</taxon>
        <taxon>asterids</taxon>
        <taxon>lamiids</taxon>
        <taxon>Lamiales</taxon>
        <taxon>Lentibulariaceae</taxon>
        <taxon>Genlisea</taxon>
    </lineage>
</organism>
<comment type="caution">
    <text evidence="1">The sequence shown here is derived from an EMBL/GenBank/DDBJ whole genome shotgun (WGS) entry which is preliminary data.</text>
</comment>
<dbReference type="InterPro" id="IPR044534">
    <property type="entry name" value="TTL1-4"/>
</dbReference>
<sequence length="164" mass="18678">MESEKVVASSRSVSLTQLRTVRKSSESTLSKFRLTIVSVLCFLGDVHHTREQLCFPGGSRPNPKDLNMLQDLEQYMTNLSNYRRSDFEVVLKEMNENVHFGINSTPQLLTCKVEAYLKGNRLNSAILTISHLREDATTFSDSMIFGMISDFYILLGYSQNHPFC</sequence>
<keyword evidence="2" id="KW-1185">Reference proteome</keyword>
<dbReference type="Proteomes" id="UP000015453">
    <property type="component" value="Unassembled WGS sequence"/>
</dbReference>